<evidence type="ECO:0000256" key="1">
    <source>
        <dbReference type="SAM" id="Phobius"/>
    </source>
</evidence>
<dbReference type="PANTHER" id="PTHR46599:SF6">
    <property type="entry name" value="DUAL SPECIFICITY PHOSPHATASE 26"/>
    <property type="match status" value="1"/>
</dbReference>
<keyword evidence="1" id="KW-1133">Transmembrane helix</keyword>
<organism evidence="3 4">
    <name type="scientific">Aldrovandia affinis</name>
    <dbReference type="NCBI Taxonomy" id="143900"/>
    <lineage>
        <taxon>Eukaryota</taxon>
        <taxon>Metazoa</taxon>
        <taxon>Chordata</taxon>
        <taxon>Craniata</taxon>
        <taxon>Vertebrata</taxon>
        <taxon>Euteleostomi</taxon>
        <taxon>Actinopterygii</taxon>
        <taxon>Neopterygii</taxon>
        <taxon>Teleostei</taxon>
        <taxon>Notacanthiformes</taxon>
        <taxon>Halosauridae</taxon>
        <taxon>Aldrovandia</taxon>
    </lineage>
</organism>
<evidence type="ECO:0000313" key="3">
    <source>
        <dbReference type="EMBL" id="KAJ8402479.1"/>
    </source>
</evidence>
<dbReference type="AlphaFoldDB" id="A0AAD7WNF9"/>
<gene>
    <name evidence="3" type="ORF">AAFF_G00365620</name>
</gene>
<dbReference type="EMBL" id="JAINUG010000063">
    <property type="protein sequence ID" value="KAJ8402479.1"/>
    <property type="molecule type" value="Genomic_DNA"/>
</dbReference>
<dbReference type="InterPro" id="IPR029526">
    <property type="entry name" value="PGBD"/>
</dbReference>
<accession>A0AAD7WNF9</accession>
<evidence type="ECO:0000259" key="2">
    <source>
        <dbReference type="Pfam" id="PF13843"/>
    </source>
</evidence>
<proteinExistence type="predicted"/>
<keyword evidence="1" id="KW-0812">Transmembrane</keyword>
<keyword evidence="4" id="KW-1185">Reference proteome</keyword>
<evidence type="ECO:0000313" key="4">
    <source>
        <dbReference type="Proteomes" id="UP001221898"/>
    </source>
</evidence>
<dbReference type="Pfam" id="PF13843">
    <property type="entry name" value="DDE_Tnp_1_7"/>
    <property type="match status" value="1"/>
</dbReference>
<feature type="transmembrane region" description="Helical" evidence="1">
    <location>
        <begin position="162"/>
        <end position="181"/>
    </location>
</feature>
<dbReference type="PANTHER" id="PTHR46599">
    <property type="entry name" value="PIGGYBAC TRANSPOSABLE ELEMENT-DERIVED PROTEIN 4"/>
    <property type="match status" value="1"/>
</dbReference>
<sequence length="209" mass="23139">MQIYTGKPAGGVAEKGQGKRVVLEMTEGLWGHNINCDNFFTSYALGEELRRRRLTMVGTVRKNKPELPAALTGIKNRAALSSKFAFTETTTTVSYCPRKNKNVIVMSTHHKNAAVSSREDNKPEIILDYNKNVENKGGVDNLNKVTGTYTCQRMTARWPMAVFYNILDVSAYNAFVVWMAINPGWNAQKNLQEEALLGGAGESSGHSPH</sequence>
<protein>
    <recommendedName>
        <fullName evidence="2">PiggyBac transposable element-derived protein domain-containing protein</fullName>
    </recommendedName>
</protein>
<comment type="caution">
    <text evidence="3">The sequence shown here is derived from an EMBL/GenBank/DDBJ whole genome shotgun (WGS) entry which is preliminary data.</text>
</comment>
<dbReference type="Proteomes" id="UP001221898">
    <property type="component" value="Unassembled WGS sequence"/>
</dbReference>
<keyword evidence="1" id="KW-0472">Membrane</keyword>
<reference evidence="3" key="1">
    <citation type="journal article" date="2023" name="Science">
        <title>Genome structures resolve the early diversification of teleost fishes.</title>
        <authorList>
            <person name="Parey E."/>
            <person name="Louis A."/>
            <person name="Montfort J."/>
            <person name="Bouchez O."/>
            <person name="Roques C."/>
            <person name="Iampietro C."/>
            <person name="Lluch J."/>
            <person name="Castinel A."/>
            <person name="Donnadieu C."/>
            <person name="Desvignes T."/>
            <person name="Floi Bucao C."/>
            <person name="Jouanno E."/>
            <person name="Wen M."/>
            <person name="Mejri S."/>
            <person name="Dirks R."/>
            <person name="Jansen H."/>
            <person name="Henkel C."/>
            <person name="Chen W.J."/>
            <person name="Zahm M."/>
            <person name="Cabau C."/>
            <person name="Klopp C."/>
            <person name="Thompson A.W."/>
            <person name="Robinson-Rechavi M."/>
            <person name="Braasch I."/>
            <person name="Lecointre G."/>
            <person name="Bobe J."/>
            <person name="Postlethwait J.H."/>
            <person name="Berthelot C."/>
            <person name="Roest Crollius H."/>
            <person name="Guiguen Y."/>
        </authorList>
    </citation>
    <scope>NUCLEOTIDE SEQUENCE</scope>
    <source>
        <strain evidence="3">NC1722</strain>
    </source>
</reference>
<feature type="domain" description="PiggyBac transposable element-derived protein" evidence="2">
    <location>
        <begin position="1"/>
        <end position="175"/>
    </location>
</feature>
<name>A0AAD7WNF9_9TELE</name>